<proteinExistence type="predicted"/>
<dbReference type="EMBL" id="LDPZ01000020">
    <property type="protein sequence ID" value="KTQ95710.1"/>
    <property type="molecule type" value="Genomic_DNA"/>
</dbReference>
<organism evidence="1 2">
    <name type="scientific">Aureimonas ureilytica</name>
    <dbReference type="NCBI Taxonomy" id="401562"/>
    <lineage>
        <taxon>Bacteria</taxon>
        <taxon>Pseudomonadati</taxon>
        <taxon>Pseudomonadota</taxon>
        <taxon>Alphaproteobacteria</taxon>
        <taxon>Hyphomicrobiales</taxon>
        <taxon>Aurantimonadaceae</taxon>
        <taxon>Aureimonas</taxon>
    </lineage>
</organism>
<dbReference type="STRING" id="401562.NS365_02060"/>
<dbReference type="Proteomes" id="UP000078272">
    <property type="component" value="Unassembled WGS sequence"/>
</dbReference>
<comment type="caution">
    <text evidence="1">The sequence shown here is derived from an EMBL/GenBank/DDBJ whole genome shotgun (WGS) entry which is preliminary data.</text>
</comment>
<evidence type="ECO:0000313" key="2">
    <source>
        <dbReference type="Proteomes" id="UP000078272"/>
    </source>
</evidence>
<gene>
    <name evidence="1" type="ORF">NS226_09820</name>
</gene>
<protein>
    <submittedName>
        <fullName evidence="1">Uncharacterized protein</fullName>
    </submittedName>
</protein>
<evidence type="ECO:0000313" key="1">
    <source>
        <dbReference type="EMBL" id="KTQ95710.1"/>
    </source>
</evidence>
<dbReference type="OrthoDB" id="7355898at2"/>
<dbReference type="AlphaFoldDB" id="A0A175R8P0"/>
<reference evidence="1 2" key="1">
    <citation type="journal article" date="2016" name="Front. Microbiol.">
        <title>Genomic Resource of Rice Seed Associated Bacteria.</title>
        <authorList>
            <person name="Midha S."/>
            <person name="Bansal K."/>
            <person name="Sharma S."/>
            <person name="Kumar N."/>
            <person name="Patil P.P."/>
            <person name="Chaudhry V."/>
            <person name="Patil P.B."/>
        </authorList>
    </citation>
    <scope>NUCLEOTIDE SEQUENCE [LARGE SCALE GENOMIC DNA]</scope>
    <source>
        <strain evidence="1 2">NS226</strain>
    </source>
</reference>
<dbReference type="RefSeq" id="WP_058634847.1">
    <property type="nucleotide sequence ID" value="NZ_LDPZ01000020.1"/>
</dbReference>
<sequence>MRARSDIQAQYPYLLHTNRELGLMLAGIKPAAFFGDVVDALAPVLVRYLSRFDRHVSAGRLVRRDCCLDARPRLPWRMHRIYFALPAEEWRIDELIALHDAMFIDRIWSVETERREGELLGYEDWMNDFHLARLERLAKERAMGTLDQAVAG</sequence>
<dbReference type="PATRIC" id="fig|401562.3.peg.1434"/>
<name>A0A175R8P0_9HYPH</name>
<accession>A0A175R8P0</accession>